<dbReference type="Proteomes" id="UP000000674">
    <property type="component" value="Chromosome"/>
</dbReference>
<evidence type="ECO:0000256" key="5">
    <source>
        <dbReference type="ARBA" id="ARBA00023014"/>
    </source>
</evidence>
<dbReference type="HOGENOM" id="CLU_067218_4_5_2"/>
<evidence type="ECO:0000256" key="6">
    <source>
        <dbReference type="SAM" id="MobiDB-lite"/>
    </source>
</evidence>
<gene>
    <name evidence="8" type="ordered locus">Mthe_1054</name>
</gene>
<feature type="region of interest" description="Disordered" evidence="6">
    <location>
        <begin position="148"/>
        <end position="180"/>
    </location>
</feature>
<dbReference type="GeneID" id="4463122"/>
<dbReference type="EMBL" id="CP000477">
    <property type="protein sequence ID" value="ABK14838.1"/>
    <property type="molecule type" value="Genomic_DNA"/>
</dbReference>
<dbReference type="PROSITE" id="PS00198">
    <property type="entry name" value="4FE4S_FER_1"/>
    <property type="match status" value="1"/>
</dbReference>
<evidence type="ECO:0000313" key="9">
    <source>
        <dbReference type="Proteomes" id="UP000000674"/>
    </source>
</evidence>
<dbReference type="InterPro" id="IPR017900">
    <property type="entry name" value="4Fe4S_Fe_S_CS"/>
</dbReference>
<name>A0B814_METTP</name>
<evidence type="ECO:0000259" key="7">
    <source>
        <dbReference type="PROSITE" id="PS51379"/>
    </source>
</evidence>
<sequence length="180" mass="19861">MVLKSLKYTLKTALTTTEVTRLYPEVMMELPANERGIHELDATTCIGCGSCARVCPNSCIEMVPYKYGNPLKNRKMQFPQIDYGRCTFCGLCVDECPVSCLKMGKRTEIAGWDRKDIVYGPDRIAVKKFSDKEVAELEAEAKRQAEEKKKAAAAAAKEKAAKAKGKENKAKTKPSEGGEA</sequence>
<keyword evidence="2" id="KW-0479">Metal-binding</keyword>
<dbReference type="GO" id="GO:0046872">
    <property type="term" value="F:metal ion binding"/>
    <property type="evidence" value="ECO:0007669"/>
    <property type="project" value="UniProtKB-KW"/>
</dbReference>
<dbReference type="Gene3D" id="3.30.70.3270">
    <property type="match status" value="1"/>
</dbReference>
<evidence type="ECO:0000256" key="4">
    <source>
        <dbReference type="ARBA" id="ARBA00023004"/>
    </source>
</evidence>
<evidence type="ECO:0000256" key="1">
    <source>
        <dbReference type="ARBA" id="ARBA00022485"/>
    </source>
</evidence>
<dbReference type="GO" id="GO:0009060">
    <property type="term" value="P:aerobic respiration"/>
    <property type="evidence" value="ECO:0007669"/>
    <property type="project" value="TreeGrafter"/>
</dbReference>
<dbReference type="OrthoDB" id="23478at2157"/>
<proteinExistence type="predicted"/>
<dbReference type="STRING" id="349307.Mthe_1054"/>
<dbReference type="Pfam" id="PF12838">
    <property type="entry name" value="Fer4_7"/>
    <property type="match status" value="1"/>
</dbReference>
<dbReference type="PROSITE" id="PS51379">
    <property type="entry name" value="4FE4S_FER_2"/>
    <property type="match status" value="2"/>
</dbReference>
<organism evidence="8 9">
    <name type="scientific">Methanothrix thermoacetophila (strain DSM 6194 / JCM 14653 / NBRC 101360 / PT)</name>
    <name type="common">Methanosaeta thermophila</name>
    <dbReference type="NCBI Taxonomy" id="349307"/>
    <lineage>
        <taxon>Archaea</taxon>
        <taxon>Methanobacteriati</taxon>
        <taxon>Methanobacteriota</taxon>
        <taxon>Stenosarchaea group</taxon>
        <taxon>Methanomicrobia</taxon>
        <taxon>Methanotrichales</taxon>
        <taxon>Methanotrichaceae</taxon>
        <taxon>Methanothrix</taxon>
    </lineage>
</organism>
<keyword evidence="3" id="KW-0677">Repeat</keyword>
<dbReference type="AlphaFoldDB" id="A0B814"/>
<evidence type="ECO:0000256" key="2">
    <source>
        <dbReference type="ARBA" id="ARBA00022723"/>
    </source>
</evidence>
<accession>A0B814</accession>
<dbReference type="GO" id="GO:0051539">
    <property type="term" value="F:4 iron, 4 sulfur cluster binding"/>
    <property type="evidence" value="ECO:0007669"/>
    <property type="project" value="UniProtKB-KW"/>
</dbReference>
<dbReference type="KEGG" id="mtp:Mthe_1054"/>
<protein>
    <submittedName>
        <fullName evidence="8">4Fe-4S ferredoxin, iron-sulfur binding domain protein</fullName>
    </submittedName>
</protein>
<keyword evidence="9" id="KW-1185">Reference proteome</keyword>
<dbReference type="PANTHER" id="PTHR10849">
    <property type="entry name" value="NADH DEHYDROGENASE UBIQUINONE IRON-SULFUR PROTEIN 8, MITOCHONDRIAL"/>
    <property type="match status" value="1"/>
</dbReference>
<dbReference type="InterPro" id="IPR017896">
    <property type="entry name" value="4Fe4S_Fe-S-bd"/>
</dbReference>
<dbReference type="PANTHER" id="PTHR10849:SF35">
    <property type="entry name" value="FORMATE HYDROGENLYASE SUBUNIT 6-RELATED"/>
    <property type="match status" value="1"/>
</dbReference>
<keyword evidence="5" id="KW-0411">Iron-sulfur</keyword>
<feature type="domain" description="4Fe-4S ferredoxin-type" evidence="7">
    <location>
        <begin position="77"/>
        <end position="106"/>
    </location>
</feature>
<keyword evidence="4" id="KW-0408">Iron</keyword>
<evidence type="ECO:0000313" key="8">
    <source>
        <dbReference type="EMBL" id="ABK14838.1"/>
    </source>
</evidence>
<dbReference type="GO" id="GO:0003954">
    <property type="term" value="F:NADH dehydrogenase activity"/>
    <property type="evidence" value="ECO:0007669"/>
    <property type="project" value="TreeGrafter"/>
</dbReference>
<keyword evidence="1" id="KW-0004">4Fe-4S</keyword>
<feature type="domain" description="4Fe-4S ferredoxin-type" evidence="7">
    <location>
        <begin position="36"/>
        <end position="65"/>
    </location>
</feature>
<dbReference type="GO" id="GO:0016020">
    <property type="term" value="C:membrane"/>
    <property type="evidence" value="ECO:0007669"/>
    <property type="project" value="InterPro"/>
</dbReference>
<evidence type="ECO:0000256" key="3">
    <source>
        <dbReference type="ARBA" id="ARBA00022737"/>
    </source>
</evidence>
<dbReference type="InterPro" id="IPR010226">
    <property type="entry name" value="NADH_quinone_OxRdtase_chainI"/>
</dbReference>
<reference evidence="8 9" key="1">
    <citation type="submission" date="2006-10" db="EMBL/GenBank/DDBJ databases">
        <title>Complete sequence of Methanosaeta thermophila PT.</title>
        <authorList>
            <consortium name="US DOE Joint Genome Institute"/>
            <person name="Copeland A."/>
            <person name="Lucas S."/>
            <person name="Lapidus A."/>
            <person name="Barry K."/>
            <person name="Detter J.C."/>
            <person name="Glavina del Rio T."/>
            <person name="Hammon N."/>
            <person name="Israni S."/>
            <person name="Pitluck S."/>
            <person name="Chain P."/>
            <person name="Malfatti S."/>
            <person name="Shin M."/>
            <person name="Vergez L."/>
            <person name="Schmutz J."/>
            <person name="Larimer F."/>
            <person name="Land M."/>
            <person name="Hauser L."/>
            <person name="Kyrpides N."/>
            <person name="Kim E."/>
            <person name="Smith K.S."/>
            <person name="Ingram-Smith C."/>
            <person name="Richardson P."/>
        </authorList>
    </citation>
    <scope>NUCLEOTIDE SEQUENCE [LARGE SCALE GENOMIC DNA]</scope>
    <source>
        <strain evidence="9">DSM 6194 / JCM 14653 / NBRC 101360 / PT</strain>
    </source>
</reference>
<dbReference type="SUPFAM" id="SSF54862">
    <property type="entry name" value="4Fe-4S ferredoxins"/>
    <property type="match status" value="1"/>
</dbReference>
<dbReference type="RefSeq" id="WP_011696231.1">
    <property type="nucleotide sequence ID" value="NC_008553.1"/>
</dbReference>